<gene>
    <name evidence="2" type="ORF">GGR27_000594</name>
</gene>
<organism evidence="2 3">
    <name type="scientific">Neolewinella antarctica</name>
    <dbReference type="NCBI Taxonomy" id="442734"/>
    <lineage>
        <taxon>Bacteria</taxon>
        <taxon>Pseudomonadati</taxon>
        <taxon>Bacteroidota</taxon>
        <taxon>Saprospiria</taxon>
        <taxon>Saprospirales</taxon>
        <taxon>Lewinellaceae</taxon>
        <taxon>Neolewinella</taxon>
    </lineage>
</organism>
<dbReference type="InterPro" id="IPR021655">
    <property type="entry name" value="Put_metal-bd"/>
</dbReference>
<evidence type="ECO:0000313" key="2">
    <source>
        <dbReference type="EMBL" id="NJC25113.1"/>
    </source>
</evidence>
<proteinExistence type="predicted"/>
<dbReference type="Pfam" id="PF24595">
    <property type="entry name" value="DUF7619"/>
    <property type="match status" value="1"/>
</dbReference>
<dbReference type="Proteomes" id="UP000770785">
    <property type="component" value="Unassembled WGS sequence"/>
</dbReference>
<dbReference type="NCBIfam" id="TIGR01451">
    <property type="entry name" value="B_ant_repeat"/>
    <property type="match status" value="1"/>
</dbReference>
<name>A0ABX0X8E1_9BACT</name>
<reference evidence="2 3" key="1">
    <citation type="submission" date="2020-03" db="EMBL/GenBank/DDBJ databases">
        <title>Genomic Encyclopedia of Type Strains, Phase IV (KMG-IV): sequencing the most valuable type-strain genomes for metagenomic binning, comparative biology and taxonomic classification.</title>
        <authorList>
            <person name="Goeker M."/>
        </authorList>
    </citation>
    <scope>NUCLEOTIDE SEQUENCE [LARGE SCALE GENOMIC DNA]</scope>
    <source>
        <strain evidence="2 3">DSM 105096</strain>
    </source>
</reference>
<dbReference type="RefSeq" id="WP_168035882.1">
    <property type="nucleotide sequence ID" value="NZ_JAATJH010000001.1"/>
</dbReference>
<dbReference type="Pfam" id="PF11617">
    <property type="entry name" value="Cu-binding_MopE"/>
    <property type="match status" value="1"/>
</dbReference>
<accession>A0ABX0X8E1</accession>
<evidence type="ECO:0000259" key="1">
    <source>
        <dbReference type="Pfam" id="PF24595"/>
    </source>
</evidence>
<dbReference type="InterPro" id="IPR047589">
    <property type="entry name" value="DUF11_rpt"/>
</dbReference>
<dbReference type="InterPro" id="IPR013783">
    <property type="entry name" value="Ig-like_fold"/>
</dbReference>
<protein>
    <submittedName>
        <fullName evidence="2">Repeat protein (TIGR01451 family)</fullName>
    </submittedName>
</protein>
<keyword evidence="3" id="KW-1185">Reference proteome</keyword>
<dbReference type="InterPro" id="IPR026444">
    <property type="entry name" value="Secre_tail"/>
</dbReference>
<dbReference type="EMBL" id="JAATJH010000001">
    <property type="protein sequence ID" value="NJC25113.1"/>
    <property type="molecule type" value="Genomic_DNA"/>
</dbReference>
<feature type="domain" description="DUF7619" evidence="1">
    <location>
        <begin position="1198"/>
        <end position="1334"/>
    </location>
</feature>
<comment type="caution">
    <text evidence="2">The sequence shown here is derived from an EMBL/GenBank/DDBJ whole genome shotgun (WGS) entry which is preliminary data.</text>
</comment>
<sequence>MLRFHSTRLTDGRLAIFLLFFYFAASAFGQGKEPVIDVIDSNTDYRSAYGGLISEHPVADGYILLFEEYPKPASIVFYDGDKVESIHEAPERAEYTFAGRAGDFLFLTLTYENGVREAYSLNENTLSLTRVADEFADLVRWTELTGIEAGPLSNGKLIWWDDSNLYSSVAPYETSTLLGTYPDGLQQIERTHVRPDGSLLIFTSSGLFFTDGTADGTKVLDARLDGTRLNVHDAAGFSYVVFARAVKVVDASGNLTSVSYDNDDRYLGGSYVAGDSLFFLISSAADTTAFYRVHGSETTATQVDIGQRIGARSVNLGESALTGSRFFHVRIVGDSVVLHSYDRHWRDKRRELSVYRRRSGDGYVGIRQWYEIGDRILFDLGIVEDFQFGNSDRKSNAYLYDEGADVRLRPISPTRVYLSELLHEYEDGDAALVSLVERRFVNSENYAYYLDLVTASLTPMAAKLNAGQYRPEANSRYLSTGGLLYYLENDRQGLFVTVVDHTRAQPVLTYRGFGTKASPPGPPSVMVFPGRLINLGKVNRSESLHTIYHGQEDVEVEENIFGMTLPQFDLRLELLDDILLARTNRGINDFTLRNAGKTLTPVNLPRRLGGYVGKDGERLIFSLPRFPPEIRVYDDKFKLLQLISAIRRTDEVTYNDQLHYYRGRLYFIKRTPVFGSTQTYSLGYRTLEGPEEVILYEETFTSTIGNHPQVSFLNSENRLTFNWPTQRNHFQTTYGFTDGTAAGTEVHSSLDASDDLFVESRLVSNTPFGLLLKAQKERFDFEDTTSHYWLPSNRDMVAVIPPTFLGTGNLTMFSSPIRGTEGDLLYITAEQGKRKGFAYAEKTGEVSFQKIEAEEVVNMLAPYDDDRFLYGLWSDDDTTTVLYLRNIITEATEELVRLPTRYSSYMFGTLLIYRETEGRYLGFYDVEKRVGGRVGVPADLGDELETFTYDIKRGDGFLYGVVNHPEKGTEPYYLQVVDGRIIFGRLYADDNRNDLMDVNERKIAGHPVRLIGSDDEAIAFTDSSGYYAFYATDDQGYTLVVTAPECSSAIFTPATFTVEAGSDEVERDVAFTSSGGALAASVYLTAGRLRCREDVPVWLETVNTGCDVLSGATLTLRLPSNATYASTGTEPNENTDSLVSWTIPELPPLARYRVLVFVTMPNEMFTGNPVDLRAEVTTSDFAVIAETLERPILFCAYDPNDKSVSPLRNDPDGIHPIEREEVLNYTIRFQNTGNDTAFTVRIEDQLSAGLDWTSVHVTSMSHPGVATVDTSGNAVFLFQNIMLPDSNVNEPASHGFVRFNVLPNPVGPDRERLENTAAIYFDANQPIVTNTVHSTVIPFLDEDRDGALYYEDCDDKDPTINPSAGDVIGDGIDQNCDGKDGTTSTILVPALATRVSPNPFSNKITVELPGGEVAEARLYDARGILLRQFFVRGVATIELAELSKGAYLLRLETLDRRSSANHWLIRQ</sequence>
<dbReference type="Gene3D" id="2.60.40.10">
    <property type="entry name" value="Immunoglobulins"/>
    <property type="match status" value="1"/>
</dbReference>
<dbReference type="NCBIfam" id="TIGR04183">
    <property type="entry name" value="Por_Secre_tail"/>
    <property type="match status" value="1"/>
</dbReference>
<dbReference type="InterPro" id="IPR055353">
    <property type="entry name" value="DUF7619"/>
</dbReference>
<evidence type="ECO:0000313" key="3">
    <source>
        <dbReference type="Proteomes" id="UP000770785"/>
    </source>
</evidence>